<dbReference type="PANTHER" id="PTHR10459">
    <property type="entry name" value="DNA LIGASE"/>
    <property type="match status" value="1"/>
</dbReference>
<evidence type="ECO:0000256" key="10">
    <source>
        <dbReference type="ARBA" id="ARBA00022679"/>
    </source>
</evidence>
<evidence type="ECO:0000256" key="19">
    <source>
        <dbReference type="ARBA" id="ARBA00023027"/>
    </source>
</evidence>
<dbReference type="EC" id="2.4.2.-" evidence="30"/>
<dbReference type="SMART" id="SM01336">
    <property type="entry name" value="zf-PARP"/>
    <property type="match status" value="2"/>
</dbReference>
<dbReference type="SMART" id="SM01335">
    <property type="entry name" value="PADR1"/>
    <property type="match status" value="2"/>
</dbReference>
<dbReference type="SMART" id="SM00292">
    <property type="entry name" value="BRCT"/>
    <property type="match status" value="1"/>
</dbReference>
<dbReference type="InterPro" id="IPR001510">
    <property type="entry name" value="Znf_PARP"/>
</dbReference>
<evidence type="ECO:0000256" key="1">
    <source>
        <dbReference type="ARBA" id="ARBA00004286"/>
    </source>
</evidence>
<dbReference type="InterPro" id="IPR036420">
    <property type="entry name" value="BRCT_dom_sf"/>
</dbReference>
<dbReference type="GO" id="GO:0051287">
    <property type="term" value="F:NAD binding"/>
    <property type="evidence" value="ECO:0007669"/>
    <property type="project" value="InterPro"/>
</dbReference>
<dbReference type="Pfam" id="PF00645">
    <property type="entry name" value="zf-PARP"/>
    <property type="match status" value="2"/>
</dbReference>
<evidence type="ECO:0000256" key="15">
    <source>
        <dbReference type="ARBA" id="ARBA00022771"/>
    </source>
</evidence>
<sequence length="1023" mass="116674">MGDSEYPFKAEYAKSNRASCKKCFKNIGKDSLRLAIMVQSPHFDGKTPNWYHYNCFWERVRGLLSVNQIHNFDALRWDDQKKIKDKVSGSADGEDGAYSGETNYKDFLIDYAKSGASVCRGCDSKIPKQEVRLAKKDFESQRARMYGPQNMWYHQDCFVENRDDLGFSTEMQPDQIPGYKQLAKEDKETLIEKLGKGVKRKATGGTEATKPKKVKKEKEKEEKPEEKKLREQSEMLWAIRDKLSNEVSNNALKGLLEYNNQDVPSGNDNLLDRVTDCMAFGLLKKCPECKEGQLVHSKYGYSCRGNISAWTKCQYRTSEPERDKFEIPEDYHDVEYFTGKSCYRCTGNFSGFTACSYTTVTPERKPFKIPEEYLDADCLAKYKYKKRTRVFPPAPKTAVNAGTDANVELPLKGMTFVIGKTTKSKAELTKEIKDLGGTVATAVDEKTFAVFSNEAEVKKNLKVIKEAKKNNIQVVKEDFLEEAMKVDPVSLIDKHKLCDWGDDPKQRIQKPKIRKSIMEKQREKDEKMFSGAEKTKMKVKGGAAVDPDSGLEDTAHLLQDKGEPYNVVLNMVDIQKGTNSYYKLQILESDKGKLFWVFRAWGRVGTTIGGNKLDEFRSKDRAIDNFTTVYYEKTGNEWSERKDFQKKPRKFYPIEIDYGAEDEDIEVDLSGKSNSKLAKEIQDIIRLIFDVESMKKAMLEFEIDLKKMPLGKLSKKQIEDAYKVLNELQHLIDTGGSPTQYLDASNRFYTLIPHDFGLRKPTVLNTVDIIKSKNDMLTNLLDIEVAYSLLKGGKGSESDPIDVHYQSLKTDMEVLNKESLEFKQIVDYVRNTHAATHNQYQLEVIDVLKIDKHGEDKRYKPFKDLHNRQLLWHGSRTTNFAGILSQGLRIAPPEAPVTGYMFGKGIYFADMVSKSANYCRTSKAEPTGLLLLCEVALGNMYECKAAEYVTNLPKGKHSTKGKGMTVPNPEDKIITGDGVEIPLGKGTNSKGERTSLLYNEYIVYDVSQVRMKYLIKMDFKFKW</sequence>
<keyword evidence="15" id="KW-0863">Zinc-finger</keyword>
<evidence type="ECO:0000256" key="29">
    <source>
        <dbReference type="ARBA" id="ARBA00048575"/>
    </source>
</evidence>
<evidence type="ECO:0000256" key="21">
    <source>
        <dbReference type="ARBA" id="ARBA00023163"/>
    </source>
</evidence>
<dbReference type="GO" id="GO:0005694">
    <property type="term" value="C:chromosome"/>
    <property type="evidence" value="ECO:0007669"/>
    <property type="project" value="UniProtKB-SubCell"/>
</dbReference>
<keyword evidence="6" id="KW-1017">Isopeptide bond</keyword>
<evidence type="ECO:0000313" key="37">
    <source>
        <dbReference type="EMBL" id="CAD5118902.1"/>
    </source>
</evidence>
<dbReference type="GO" id="GO:0003677">
    <property type="term" value="F:DNA binding"/>
    <property type="evidence" value="ECO:0007669"/>
    <property type="project" value="UniProtKB-KW"/>
</dbReference>
<keyword evidence="19 30" id="KW-0520">NAD</keyword>
<dbReference type="InterPro" id="IPR050800">
    <property type="entry name" value="ARTD/PARP"/>
</dbReference>
<dbReference type="GO" id="GO:0006302">
    <property type="term" value="P:double-strand break repair"/>
    <property type="evidence" value="ECO:0007669"/>
    <property type="project" value="TreeGrafter"/>
</dbReference>
<evidence type="ECO:0000256" key="28">
    <source>
        <dbReference type="ARBA" id="ARBA00048339"/>
    </source>
</evidence>
<dbReference type="PROSITE" id="PS52007">
    <property type="entry name" value="PADR1"/>
    <property type="match status" value="1"/>
</dbReference>
<keyword evidence="16" id="KW-0862">Zinc</keyword>
<dbReference type="GO" id="GO:0008270">
    <property type="term" value="F:zinc ion binding"/>
    <property type="evidence" value="ECO:0007669"/>
    <property type="project" value="UniProtKB-KW"/>
</dbReference>
<evidence type="ECO:0000256" key="7">
    <source>
        <dbReference type="ARBA" id="ARBA00022533"/>
    </source>
</evidence>
<evidence type="ECO:0000256" key="30">
    <source>
        <dbReference type="RuleBase" id="RU362114"/>
    </source>
</evidence>
<evidence type="ECO:0000256" key="11">
    <source>
        <dbReference type="ARBA" id="ARBA00022695"/>
    </source>
</evidence>
<dbReference type="PROSITE" id="PS51977">
    <property type="entry name" value="WGR"/>
    <property type="match status" value="1"/>
</dbReference>
<dbReference type="Gene3D" id="1.20.142.10">
    <property type="entry name" value="Poly(ADP-ribose) polymerase, regulatory domain"/>
    <property type="match status" value="1"/>
</dbReference>
<name>A0A7I8VWD7_9ANNE</name>
<dbReference type="CDD" id="cd01437">
    <property type="entry name" value="parp_like"/>
    <property type="match status" value="1"/>
</dbReference>
<dbReference type="GO" id="GO:0005829">
    <property type="term" value="C:cytosol"/>
    <property type="evidence" value="ECO:0007669"/>
    <property type="project" value="UniProtKB-SubCell"/>
</dbReference>
<feature type="domain" description="PARP alpha-helical" evidence="35">
    <location>
        <begin position="674"/>
        <end position="791"/>
    </location>
</feature>
<evidence type="ECO:0000259" key="32">
    <source>
        <dbReference type="PROSITE" id="PS50064"/>
    </source>
</evidence>
<dbReference type="AlphaFoldDB" id="A0A7I8VWD7"/>
<evidence type="ECO:0000256" key="16">
    <source>
        <dbReference type="ARBA" id="ARBA00022833"/>
    </source>
</evidence>
<evidence type="ECO:0000256" key="8">
    <source>
        <dbReference type="ARBA" id="ARBA00022588"/>
    </source>
</evidence>
<dbReference type="Pfam" id="PF00533">
    <property type="entry name" value="BRCT"/>
    <property type="match status" value="1"/>
</dbReference>
<dbReference type="Pfam" id="PF08063">
    <property type="entry name" value="Zn_ribbon_PADR1"/>
    <property type="match status" value="2"/>
</dbReference>
<keyword evidence="21" id="KW-0804">Transcription</keyword>
<keyword evidence="18" id="KW-0805">Transcription regulation</keyword>
<dbReference type="Proteomes" id="UP000549394">
    <property type="component" value="Unassembled WGS sequence"/>
</dbReference>
<evidence type="ECO:0000256" key="23">
    <source>
        <dbReference type="ARBA" id="ARBA00024159"/>
    </source>
</evidence>
<evidence type="ECO:0000256" key="6">
    <source>
        <dbReference type="ARBA" id="ARBA00022499"/>
    </source>
</evidence>
<dbReference type="GO" id="GO:0016779">
    <property type="term" value="F:nucleotidyltransferase activity"/>
    <property type="evidence" value="ECO:0007669"/>
    <property type="project" value="UniProtKB-KW"/>
</dbReference>
<dbReference type="SUPFAM" id="SSF52113">
    <property type="entry name" value="BRCT domain"/>
    <property type="match status" value="1"/>
</dbReference>
<comment type="catalytic activity">
    <reaction evidence="29">
        <text>L-seryl-[protein] + NAD(+) = O-(ADP-D-ribosyl)-L-seryl-[protein] + nicotinamide + H(+)</text>
        <dbReference type="Rhea" id="RHEA:58232"/>
        <dbReference type="Rhea" id="RHEA-COMP:9863"/>
        <dbReference type="Rhea" id="RHEA-COMP:15091"/>
        <dbReference type="ChEBI" id="CHEBI:15378"/>
        <dbReference type="ChEBI" id="CHEBI:17154"/>
        <dbReference type="ChEBI" id="CHEBI:29999"/>
        <dbReference type="ChEBI" id="CHEBI:57540"/>
        <dbReference type="ChEBI" id="CHEBI:142556"/>
    </reaction>
    <physiologicalReaction direction="left-to-right" evidence="29">
        <dbReference type="Rhea" id="RHEA:58233"/>
    </physiologicalReaction>
</comment>
<evidence type="ECO:0000256" key="3">
    <source>
        <dbReference type="ARBA" id="ARBA00004604"/>
    </source>
</evidence>
<dbReference type="FunFam" id="3.90.228.10:FF:000002">
    <property type="entry name" value="Poly [ADP-ribose] polymerase"/>
    <property type="match status" value="1"/>
</dbReference>
<dbReference type="Pfam" id="PF00644">
    <property type="entry name" value="PARP"/>
    <property type="match status" value="1"/>
</dbReference>
<feature type="domain" description="BRCT" evidence="33">
    <location>
        <begin position="406"/>
        <end position="497"/>
    </location>
</feature>
<dbReference type="PROSITE" id="PS50064">
    <property type="entry name" value="ZF_PARP_2"/>
    <property type="match status" value="2"/>
</dbReference>
<dbReference type="SUPFAM" id="SSF142921">
    <property type="entry name" value="WGR domain-like"/>
    <property type="match status" value="1"/>
</dbReference>
<keyword evidence="14" id="KW-0013">ADP-ribosylation</keyword>
<keyword evidence="10 30" id="KW-0808">Transferase</keyword>
<dbReference type="OrthoDB" id="429950at2759"/>
<dbReference type="CDD" id="cd17747">
    <property type="entry name" value="BRCT_PARP1"/>
    <property type="match status" value="1"/>
</dbReference>
<evidence type="ECO:0000259" key="34">
    <source>
        <dbReference type="PROSITE" id="PS51059"/>
    </source>
</evidence>
<dbReference type="InterPro" id="IPR036957">
    <property type="entry name" value="Znf_PARP_sf"/>
</dbReference>
<dbReference type="InterPro" id="IPR012982">
    <property type="entry name" value="PARP1-like_PADR1_Zn_ribbon"/>
</dbReference>
<dbReference type="PROSITE" id="PS00347">
    <property type="entry name" value="ZF_PARP_1"/>
    <property type="match status" value="1"/>
</dbReference>
<dbReference type="PROSITE" id="PS50172">
    <property type="entry name" value="BRCT"/>
    <property type="match status" value="1"/>
</dbReference>
<dbReference type="Pfam" id="PF21728">
    <property type="entry name" value="PADR1_N"/>
    <property type="match status" value="1"/>
</dbReference>
<dbReference type="EMBL" id="CAJFCJ010000009">
    <property type="protein sequence ID" value="CAD5118902.1"/>
    <property type="molecule type" value="Genomic_DNA"/>
</dbReference>
<keyword evidence="38" id="KW-1185">Reference proteome</keyword>
<keyword evidence="17" id="KW-0391">Immunity</keyword>
<evidence type="ECO:0000313" key="38">
    <source>
        <dbReference type="Proteomes" id="UP000549394"/>
    </source>
</evidence>
<dbReference type="Pfam" id="PF02877">
    <property type="entry name" value="PARP_reg"/>
    <property type="match status" value="1"/>
</dbReference>
<dbReference type="InterPro" id="IPR036930">
    <property type="entry name" value="WGR_dom_sf"/>
</dbReference>
<dbReference type="InterPro" id="IPR049296">
    <property type="entry name" value="PARP1-like_PADR1_N"/>
</dbReference>
<comment type="catalytic activity">
    <reaction evidence="23">
        <text>L-glutamyl-[protein] + NAD(+) = 5-O-(ADP-D-ribosyl)-L-glutamyl-[protein] + nicotinamide</text>
        <dbReference type="Rhea" id="RHEA:58224"/>
        <dbReference type="Rhea" id="RHEA-COMP:10208"/>
        <dbReference type="Rhea" id="RHEA-COMP:15089"/>
        <dbReference type="ChEBI" id="CHEBI:17154"/>
        <dbReference type="ChEBI" id="CHEBI:29973"/>
        <dbReference type="ChEBI" id="CHEBI:57540"/>
        <dbReference type="ChEBI" id="CHEBI:142540"/>
    </reaction>
    <physiologicalReaction direction="left-to-right" evidence="23">
        <dbReference type="Rhea" id="RHEA:58225"/>
    </physiologicalReaction>
</comment>
<keyword evidence="13" id="KW-0677">Repeat</keyword>
<evidence type="ECO:0000256" key="24">
    <source>
        <dbReference type="ARBA" id="ARBA00024164"/>
    </source>
</evidence>
<dbReference type="Pfam" id="PF05406">
    <property type="entry name" value="WGR"/>
    <property type="match status" value="1"/>
</dbReference>
<dbReference type="InterPro" id="IPR008288">
    <property type="entry name" value="PARP"/>
</dbReference>
<feature type="domain" description="PARP catalytic" evidence="34">
    <location>
        <begin position="799"/>
        <end position="1023"/>
    </location>
</feature>
<evidence type="ECO:0000256" key="22">
    <source>
        <dbReference type="ARBA" id="ARBA00023242"/>
    </source>
</evidence>
<dbReference type="InterPro" id="IPR008893">
    <property type="entry name" value="WGR_domain"/>
</dbReference>
<evidence type="ECO:0000256" key="12">
    <source>
        <dbReference type="ARBA" id="ARBA00022723"/>
    </source>
</evidence>
<evidence type="ECO:0000256" key="9">
    <source>
        <dbReference type="ARBA" id="ARBA00022676"/>
    </source>
</evidence>
<dbReference type="Gene3D" id="1.10.20.130">
    <property type="match status" value="1"/>
</dbReference>
<dbReference type="Gene3D" id="2.20.25.630">
    <property type="match status" value="1"/>
</dbReference>
<dbReference type="Gene3D" id="3.30.1740.10">
    <property type="entry name" value="Zinc finger, PARP-type"/>
    <property type="match status" value="2"/>
</dbReference>
<evidence type="ECO:0000256" key="25">
    <source>
        <dbReference type="ARBA" id="ARBA00024347"/>
    </source>
</evidence>
<comment type="subcellular location">
    <subcellularLocation>
        <location evidence="1">Chromosome</location>
    </subcellularLocation>
    <subcellularLocation>
        <location evidence="2">Cytoplasm</location>
        <location evidence="2">Cytosol</location>
    </subcellularLocation>
    <subcellularLocation>
        <location evidence="3">Nucleus</location>
        <location evidence="3">Nucleolus</location>
    </subcellularLocation>
</comment>
<keyword evidence="12" id="KW-0479">Metal-binding</keyword>
<accession>A0A7I8VWD7</accession>
<evidence type="ECO:0000256" key="31">
    <source>
        <dbReference type="SAM" id="MobiDB-lite"/>
    </source>
</evidence>
<dbReference type="Gene3D" id="3.40.50.10190">
    <property type="entry name" value="BRCT domain"/>
    <property type="match status" value="1"/>
</dbReference>
<comment type="catalytic activity">
    <reaction evidence="24">
        <text>L-aspartyl-[protein] + NAD(+) = 4-O-(ADP-D-ribosyl)-L-aspartyl-[protein] + nicotinamide</text>
        <dbReference type="Rhea" id="RHEA:54424"/>
        <dbReference type="Rhea" id="RHEA-COMP:9867"/>
        <dbReference type="Rhea" id="RHEA-COMP:13832"/>
        <dbReference type="ChEBI" id="CHEBI:17154"/>
        <dbReference type="ChEBI" id="CHEBI:29961"/>
        <dbReference type="ChEBI" id="CHEBI:57540"/>
        <dbReference type="ChEBI" id="CHEBI:138102"/>
    </reaction>
    <physiologicalReaction direction="left-to-right" evidence="24">
        <dbReference type="Rhea" id="RHEA:54425"/>
    </physiologicalReaction>
</comment>
<dbReference type="InterPro" id="IPR012317">
    <property type="entry name" value="Poly(ADP-ribose)pol_cat_dom"/>
</dbReference>
<keyword evidence="22" id="KW-0539">Nucleus</keyword>
<dbReference type="SMART" id="SM00773">
    <property type="entry name" value="WGR"/>
    <property type="match status" value="1"/>
</dbReference>
<dbReference type="PROSITE" id="PS51059">
    <property type="entry name" value="PARP_CATALYTIC"/>
    <property type="match status" value="1"/>
</dbReference>
<keyword evidence="20" id="KW-0238">DNA-binding</keyword>
<evidence type="ECO:0000259" key="35">
    <source>
        <dbReference type="PROSITE" id="PS51060"/>
    </source>
</evidence>
<keyword evidence="5" id="KW-0963">Cytoplasm</keyword>
<comment type="similarity">
    <text evidence="25">Belongs to the ARTD/PARP family.</text>
</comment>
<dbReference type="PANTHER" id="PTHR10459:SF112">
    <property type="entry name" value="POLY [ADP-RIBOSE] POLYMERASE 1"/>
    <property type="match status" value="1"/>
</dbReference>
<comment type="catalytic activity">
    <reaction evidence="26">
        <text>NAD(+) + (ADP-D-ribosyl)n-acceptor = nicotinamide + (ADP-D-ribosyl)n+1-acceptor + H(+).</text>
        <dbReference type="EC" id="2.4.2.30"/>
    </reaction>
</comment>
<dbReference type="FunFam" id="1.20.142.10:FF:000001">
    <property type="entry name" value="Poly [ADP-ribose] polymerase"/>
    <property type="match status" value="1"/>
</dbReference>
<dbReference type="Gene3D" id="3.90.640.80">
    <property type="match status" value="1"/>
</dbReference>
<dbReference type="FunFam" id="1.10.20.130:FF:000001">
    <property type="entry name" value="Poly [ADP-ribose] polymerase"/>
    <property type="match status" value="1"/>
</dbReference>
<feature type="domain" description="PARP-type" evidence="32">
    <location>
        <begin position="8"/>
        <end position="91"/>
    </location>
</feature>
<dbReference type="InterPro" id="IPR036616">
    <property type="entry name" value="Poly(ADP-ribose)pol_reg_dom_sf"/>
</dbReference>
<reference evidence="37 38" key="1">
    <citation type="submission" date="2020-08" db="EMBL/GenBank/DDBJ databases">
        <authorList>
            <person name="Hejnol A."/>
        </authorList>
    </citation>
    <scope>NUCLEOTIDE SEQUENCE [LARGE SCALE GENOMIC DNA]</scope>
</reference>
<dbReference type="SUPFAM" id="SSF57716">
    <property type="entry name" value="Glucocorticoid receptor-like (DNA-binding domain)"/>
    <property type="match status" value="2"/>
</dbReference>
<evidence type="ECO:0000256" key="17">
    <source>
        <dbReference type="ARBA" id="ARBA00022859"/>
    </source>
</evidence>
<evidence type="ECO:0000256" key="18">
    <source>
        <dbReference type="ARBA" id="ARBA00023015"/>
    </source>
</evidence>
<keyword evidence="11" id="KW-0548">Nucleotidyltransferase</keyword>
<feature type="domain" description="PARP-type" evidence="32">
    <location>
        <begin position="107"/>
        <end position="194"/>
    </location>
</feature>
<feature type="compositionally biased region" description="Basic and acidic residues" evidence="31">
    <location>
        <begin position="216"/>
        <end position="228"/>
    </location>
</feature>
<evidence type="ECO:0000259" key="36">
    <source>
        <dbReference type="PROSITE" id="PS51977"/>
    </source>
</evidence>
<keyword evidence="9 30" id="KW-0328">Glycosyltransferase</keyword>
<gene>
    <name evidence="37" type="ORF">DGYR_LOCUS7211</name>
</gene>
<protein>
    <recommendedName>
        <fullName evidence="30">Poly [ADP-ribose] polymerase</fullName>
        <shortName evidence="30">PARP</shortName>
        <ecNumber evidence="30">2.4.2.-</ecNumber>
    </recommendedName>
</protein>
<keyword evidence="8" id="KW-0399">Innate immunity</keyword>
<feature type="region of interest" description="Disordered" evidence="31">
    <location>
        <begin position="196"/>
        <end position="228"/>
    </location>
</feature>
<dbReference type="SUPFAM" id="SSF47587">
    <property type="entry name" value="Domain of poly(ADP-ribose) polymerase"/>
    <property type="match status" value="1"/>
</dbReference>
<dbReference type="GO" id="GO:0003950">
    <property type="term" value="F:NAD+ poly-ADP-ribosyltransferase activity"/>
    <property type="evidence" value="ECO:0007669"/>
    <property type="project" value="UniProtKB-UniRule"/>
</dbReference>
<organism evidence="37 38">
    <name type="scientific">Dimorphilus gyrociliatus</name>
    <dbReference type="NCBI Taxonomy" id="2664684"/>
    <lineage>
        <taxon>Eukaryota</taxon>
        <taxon>Metazoa</taxon>
        <taxon>Spiralia</taxon>
        <taxon>Lophotrochozoa</taxon>
        <taxon>Annelida</taxon>
        <taxon>Polychaeta</taxon>
        <taxon>Polychaeta incertae sedis</taxon>
        <taxon>Dinophilidae</taxon>
        <taxon>Dimorphilus</taxon>
    </lineage>
</organism>
<evidence type="ECO:0000256" key="26">
    <source>
        <dbReference type="ARBA" id="ARBA00033987"/>
    </source>
</evidence>
<dbReference type="InterPro" id="IPR004102">
    <property type="entry name" value="Poly(ADP-ribose)pol_reg_dom"/>
</dbReference>
<dbReference type="SUPFAM" id="SSF56399">
    <property type="entry name" value="ADP-ribosylation"/>
    <property type="match status" value="1"/>
</dbReference>
<comment type="catalytic activity">
    <reaction evidence="28">
        <text>L-tyrosyl-[protein] + NAD(+) = O-(ADP-D-ribosyl)-L-tyrosyl-[protein] + nicotinamide + H(+)</text>
        <dbReference type="Rhea" id="RHEA:58236"/>
        <dbReference type="Rhea" id="RHEA-COMP:10136"/>
        <dbReference type="Rhea" id="RHEA-COMP:15092"/>
        <dbReference type="ChEBI" id="CHEBI:15378"/>
        <dbReference type="ChEBI" id="CHEBI:17154"/>
        <dbReference type="ChEBI" id="CHEBI:46858"/>
        <dbReference type="ChEBI" id="CHEBI:57540"/>
        <dbReference type="ChEBI" id="CHEBI:142557"/>
    </reaction>
    <physiologicalReaction direction="left-to-right" evidence="28">
        <dbReference type="Rhea" id="RHEA:58237"/>
    </physiologicalReaction>
</comment>
<evidence type="ECO:0000256" key="2">
    <source>
        <dbReference type="ARBA" id="ARBA00004514"/>
    </source>
</evidence>
<evidence type="ECO:0000256" key="5">
    <source>
        <dbReference type="ARBA" id="ARBA00022490"/>
    </source>
</evidence>
<dbReference type="InterPro" id="IPR038650">
    <property type="entry name" value="PADR1_C_dom_sf"/>
</dbReference>
<dbReference type="PIRSF" id="PIRSF000489">
    <property type="entry name" value="NAD_ADPRT"/>
    <property type="match status" value="1"/>
</dbReference>
<keyword evidence="4" id="KW-0158">Chromosome</keyword>
<evidence type="ECO:0000256" key="14">
    <source>
        <dbReference type="ARBA" id="ARBA00022765"/>
    </source>
</evidence>
<dbReference type="InterPro" id="IPR001357">
    <property type="entry name" value="BRCT_dom"/>
</dbReference>
<dbReference type="GO" id="GO:0070212">
    <property type="term" value="P:protein poly-ADP-ribosylation"/>
    <property type="evidence" value="ECO:0007669"/>
    <property type="project" value="TreeGrafter"/>
</dbReference>
<evidence type="ECO:0000256" key="4">
    <source>
        <dbReference type="ARBA" id="ARBA00022454"/>
    </source>
</evidence>
<comment type="catalytic activity">
    <reaction evidence="27">
        <text>L-histidyl-[protein] + NAD(+) = N(tele)-(ADP-D-ribosyl)-L-histidyl-[protein] + nicotinamide + H(+)</text>
        <dbReference type="Rhea" id="RHEA:72071"/>
        <dbReference type="Rhea" id="RHEA-COMP:9745"/>
        <dbReference type="Rhea" id="RHEA-COMP:18085"/>
        <dbReference type="ChEBI" id="CHEBI:15378"/>
        <dbReference type="ChEBI" id="CHEBI:17154"/>
        <dbReference type="ChEBI" id="CHEBI:29979"/>
        <dbReference type="ChEBI" id="CHEBI:57540"/>
        <dbReference type="ChEBI" id="CHEBI:191398"/>
    </reaction>
    <physiologicalReaction direction="left-to-right" evidence="27">
        <dbReference type="Rhea" id="RHEA:72072"/>
    </physiologicalReaction>
</comment>
<evidence type="ECO:0000259" key="33">
    <source>
        <dbReference type="PROSITE" id="PS50172"/>
    </source>
</evidence>
<dbReference type="Gene3D" id="3.90.228.10">
    <property type="match status" value="1"/>
</dbReference>
<keyword evidence="7" id="KW-0021">Allosteric enzyme</keyword>
<evidence type="ECO:0000256" key="13">
    <source>
        <dbReference type="ARBA" id="ARBA00022737"/>
    </source>
</evidence>
<comment type="caution">
    <text evidence="37">The sequence shown here is derived from an EMBL/GenBank/DDBJ whole genome shotgun (WGS) entry which is preliminary data.</text>
</comment>
<dbReference type="GO" id="GO:0045087">
    <property type="term" value="P:innate immune response"/>
    <property type="evidence" value="ECO:0007669"/>
    <property type="project" value="UniProtKB-KW"/>
</dbReference>
<dbReference type="PROSITE" id="PS51060">
    <property type="entry name" value="PARP_ALPHA_HD"/>
    <property type="match status" value="1"/>
</dbReference>
<dbReference type="GO" id="GO:0005730">
    <property type="term" value="C:nucleolus"/>
    <property type="evidence" value="ECO:0007669"/>
    <property type="project" value="UniProtKB-SubCell"/>
</dbReference>
<dbReference type="CDD" id="cd08001">
    <property type="entry name" value="WGR_PARP1_like"/>
    <property type="match status" value="1"/>
</dbReference>
<dbReference type="GO" id="GO:1990404">
    <property type="term" value="F:NAD+-protein mono-ADP-ribosyltransferase activity"/>
    <property type="evidence" value="ECO:0007669"/>
    <property type="project" value="TreeGrafter"/>
</dbReference>
<feature type="domain" description="WGR" evidence="36">
    <location>
        <begin position="554"/>
        <end position="651"/>
    </location>
</feature>
<evidence type="ECO:0000256" key="27">
    <source>
        <dbReference type="ARBA" id="ARBA00048241"/>
    </source>
</evidence>
<evidence type="ECO:0000256" key="20">
    <source>
        <dbReference type="ARBA" id="ARBA00023125"/>
    </source>
</evidence>
<proteinExistence type="inferred from homology"/>